<dbReference type="PANTHER" id="PTHR46667:SF6">
    <property type="entry name" value="OS01G0185100 PROTEIN"/>
    <property type="match status" value="1"/>
</dbReference>
<reference evidence="4" key="1">
    <citation type="submission" date="2024-02" db="EMBL/GenBank/DDBJ databases">
        <authorList>
            <consortium name="ELIXIR-Norway"/>
            <consortium name="Elixir Norway"/>
        </authorList>
    </citation>
    <scope>NUCLEOTIDE SEQUENCE</scope>
</reference>
<dbReference type="PANTHER" id="PTHR46667">
    <property type="entry name" value="OS05G0182700 PROTEIN"/>
    <property type="match status" value="1"/>
</dbReference>
<feature type="coiled-coil region" evidence="1">
    <location>
        <begin position="183"/>
        <end position="217"/>
    </location>
</feature>
<dbReference type="Pfam" id="PF07889">
    <property type="entry name" value="DUF1664"/>
    <property type="match status" value="1"/>
</dbReference>
<sequence length="355" mass="38145">MAGTKALLLVGAGATTGSVVLHNTKVSELLNDVTKVLARHMREDGDGSSGNAGGGGEDTFALAAQVQHLTQELRSLASSSRSITVVNETMDSNMSSLMSLVVPVAVVGAVGYCYMWWKGYAWMDFMYVTRKHMSSAVASVSKQLDHVSAALQTTKRQLTSKLDSVTKALEENVEIQGLIKDQVTEVRSEVERATVEIEEVQRLVEGLEVKIDAVQGKQDFANQGIVLLCRYAASLQMFQQPELLQGFRSWSSNVRSPLEGSTSSSAGASSAAAGLKELRHFSEVLAAETDNREDMVNDAVNFGAKSSGSISQFANLSTHPNESLIPTPVSKSGSRHLTTPAVQRTFSIMRPFGIS</sequence>
<keyword evidence="2" id="KW-0812">Transmembrane</keyword>
<feature type="domain" description="DUF1664" evidence="3">
    <location>
        <begin position="98"/>
        <end position="218"/>
    </location>
</feature>
<feature type="transmembrane region" description="Helical" evidence="2">
    <location>
        <begin position="97"/>
        <end position="117"/>
    </location>
</feature>
<evidence type="ECO:0000256" key="1">
    <source>
        <dbReference type="SAM" id="Coils"/>
    </source>
</evidence>
<dbReference type="Proteomes" id="UP001497512">
    <property type="component" value="Chromosome 13"/>
</dbReference>
<evidence type="ECO:0000313" key="4">
    <source>
        <dbReference type="EMBL" id="CAK9200992.1"/>
    </source>
</evidence>
<name>A0ABP0TP06_9BRYO</name>
<keyword evidence="2" id="KW-0472">Membrane</keyword>
<dbReference type="EMBL" id="OZ019905">
    <property type="protein sequence ID" value="CAK9200992.1"/>
    <property type="molecule type" value="Genomic_DNA"/>
</dbReference>
<evidence type="ECO:0000256" key="2">
    <source>
        <dbReference type="SAM" id="Phobius"/>
    </source>
</evidence>
<accession>A0ABP0TP06</accession>
<gene>
    <name evidence="4" type="ORF">CSSPTR1EN2_LOCUS5684</name>
</gene>
<protein>
    <recommendedName>
        <fullName evidence="3">DUF1664 domain-containing protein</fullName>
    </recommendedName>
</protein>
<proteinExistence type="predicted"/>
<dbReference type="InterPro" id="IPR012458">
    <property type="entry name" value="DUF1664"/>
</dbReference>
<evidence type="ECO:0000313" key="5">
    <source>
        <dbReference type="Proteomes" id="UP001497512"/>
    </source>
</evidence>
<keyword evidence="2" id="KW-1133">Transmembrane helix</keyword>
<organism evidence="4 5">
    <name type="scientific">Sphagnum troendelagicum</name>
    <dbReference type="NCBI Taxonomy" id="128251"/>
    <lineage>
        <taxon>Eukaryota</taxon>
        <taxon>Viridiplantae</taxon>
        <taxon>Streptophyta</taxon>
        <taxon>Embryophyta</taxon>
        <taxon>Bryophyta</taxon>
        <taxon>Sphagnophytina</taxon>
        <taxon>Sphagnopsida</taxon>
        <taxon>Sphagnales</taxon>
        <taxon>Sphagnaceae</taxon>
        <taxon>Sphagnum</taxon>
    </lineage>
</organism>
<keyword evidence="1" id="KW-0175">Coiled coil</keyword>
<evidence type="ECO:0000259" key="3">
    <source>
        <dbReference type="Pfam" id="PF07889"/>
    </source>
</evidence>
<keyword evidence="5" id="KW-1185">Reference proteome</keyword>